<evidence type="ECO:0000256" key="2">
    <source>
        <dbReference type="SAM" id="SignalP"/>
    </source>
</evidence>
<feature type="signal peptide" evidence="2">
    <location>
        <begin position="1"/>
        <end position="23"/>
    </location>
</feature>
<feature type="compositionally biased region" description="Basic and acidic residues" evidence="1">
    <location>
        <begin position="24"/>
        <end position="54"/>
    </location>
</feature>
<sequence>MSLSCHPTISLTSLSTLCLVGVGHEGEGKGQGTKEGDAAHLDSPDDSVLPERTDTSPYSMYM</sequence>
<dbReference type="AlphaFoldDB" id="A0A139ACM2"/>
<dbReference type="Proteomes" id="UP000070544">
    <property type="component" value="Unassembled WGS sequence"/>
</dbReference>
<organism evidence="3 4">
    <name type="scientific">Gonapodya prolifera (strain JEL478)</name>
    <name type="common">Monoblepharis prolifera</name>
    <dbReference type="NCBI Taxonomy" id="1344416"/>
    <lineage>
        <taxon>Eukaryota</taxon>
        <taxon>Fungi</taxon>
        <taxon>Fungi incertae sedis</taxon>
        <taxon>Chytridiomycota</taxon>
        <taxon>Chytridiomycota incertae sedis</taxon>
        <taxon>Monoblepharidomycetes</taxon>
        <taxon>Monoblepharidales</taxon>
        <taxon>Gonapodyaceae</taxon>
        <taxon>Gonapodya</taxon>
    </lineage>
</organism>
<feature type="region of interest" description="Disordered" evidence="1">
    <location>
        <begin position="22"/>
        <end position="62"/>
    </location>
</feature>
<keyword evidence="2" id="KW-0732">Signal</keyword>
<feature type="non-terminal residue" evidence="3">
    <location>
        <position position="62"/>
    </location>
</feature>
<evidence type="ECO:0000256" key="1">
    <source>
        <dbReference type="SAM" id="MobiDB-lite"/>
    </source>
</evidence>
<reference evidence="3 4" key="1">
    <citation type="journal article" date="2015" name="Genome Biol. Evol.">
        <title>Phylogenomic analyses indicate that early fungi evolved digesting cell walls of algal ancestors of land plants.</title>
        <authorList>
            <person name="Chang Y."/>
            <person name="Wang S."/>
            <person name="Sekimoto S."/>
            <person name="Aerts A.L."/>
            <person name="Choi C."/>
            <person name="Clum A."/>
            <person name="LaButti K.M."/>
            <person name="Lindquist E.A."/>
            <person name="Yee Ngan C."/>
            <person name="Ohm R.A."/>
            <person name="Salamov A.A."/>
            <person name="Grigoriev I.V."/>
            <person name="Spatafora J.W."/>
            <person name="Berbee M.L."/>
        </authorList>
    </citation>
    <scope>NUCLEOTIDE SEQUENCE [LARGE SCALE GENOMIC DNA]</scope>
    <source>
        <strain evidence="3 4">JEL478</strain>
    </source>
</reference>
<protein>
    <submittedName>
        <fullName evidence="3">Uncharacterized protein</fullName>
    </submittedName>
</protein>
<proteinExistence type="predicted"/>
<keyword evidence="4" id="KW-1185">Reference proteome</keyword>
<name>A0A139ACM2_GONPJ</name>
<accession>A0A139ACM2</accession>
<evidence type="ECO:0000313" key="3">
    <source>
        <dbReference type="EMBL" id="KXS14419.1"/>
    </source>
</evidence>
<evidence type="ECO:0000313" key="4">
    <source>
        <dbReference type="Proteomes" id="UP000070544"/>
    </source>
</evidence>
<gene>
    <name evidence="3" type="ORF">M427DRAFT_57601</name>
</gene>
<dbReference type="EMBL" id="KQ965769">
    <property type="protein sequence ID" value="KXS14419.1"/>
    <property type="molecule type" value="Genomic_DNA"/>
</dbReference>
<feature type="chain" id="PRO_5007296112" evidence="2">
    <location>
        <begin position="24"/>
        <end position="62"/>
    </location>
</feature>